<dbReference type="SUPFAM" id="SSF56112">
    <property type="entry name" value="Protein kinase-like (PK-like)"/>
    <property type="match status" value="1"/>
</dbReference>
<evidence type="ECO:0000313" key="4">
    <source>
        <dbReference type="Proteomes" id="UP000051063"/>
    </source>
</evidence>
<gene>
    <name evidence="3" type="ORF">AN963_22855</name>
</gene>
<dbReference type="Pfam" id="PF01636">
    <property type="entry name" value="APH"/>
    <property type="match status" value="1"/>
</dbReference>
<dbReference type="Gene3D" id="3.30.200.20">
    <property type="entry name" value="Phosphorylase Kinase, domain 1"/>
    <property type="match status" value="1"/>
</dbReference>
<evidence type="ECO:0000259" key="2">
    <source>
        <dbReference type="Pfam" id="PF01636"/>
    </source>
</evidence>
<name>A0ABR5N190_BRECH</name>
<dbReference type="PANTHER" id="PTHR21064:SF6">
    <property type="entry name" value="AMINOGLYCOSIDE PHOSPHOTRANSFERASE DOMAIN-CONTAINING PROTEIN"/>
    <property type="match status" value="1"/>
</dbReference>
<sequence length="327" mass="38200">MMNVVSMVKALESPTIAQSFMALWEHDEGSVQFWRASSNFVYVWKRGYDRYFLRFSNARDRSLEQIQAEIHFMKYLGEQGYPVVSPLPSKNGKLIETVQDRSESYLGVVFSQAEGISLDWETMTDQQWEQWGSSLGSLHQLSKGYPASHAKRNSWKEIGGFMEAILERHPLEVEARVELAQVNAWLHSMSSSSNQYGLVHYDFQLDNVFWNEADATFSVIDFDDSMYHWFAMDLVNALADVREGQGDEEKMALFLKGYRSVNEIDEEQIQLMPKFARFGQLYQFTKLLQALGTETEIQIAPDWYHRLRQKLQEILTVRREAFRRPWE</sequence>
<dbReference type="PANTHER" id="PTHR21064">
    <property type="entry name" value="AMINOGLYCOSIDE PHOSPHOTRANSFERASE DOMAIN-CONTAINING PROTEIN-RELATED"/>
    <property type="match status" value="1"/>
</dbReference>
<dbReference type="InterPro" id="IPR002575">
    <property type="entry name" value="Aminoglycoside_PTrfase"/>
</dbReference>
<accession>A0ABR5N190</accession>
<comment type="caution">
    <text evidence="3">The sequence shown here is derived from an EMBL/GenBank/DDBJ whole genome shotgun (WGS) entry which is preliminary data.</text>
</comment>
<organism evidence="3 4">
    <name type="scientific">Brevibacillus choshinensis</name>
    <dbReference type="NCBI Taxonomy" id="54911"/>
    <lineage>
        <taxon>Bacteria</taxon>
        <taxon>Bacillati</taxon>
        <taxon>Bacillota</taxon>
        <taxon>Bacilli</taxon>
        <taxon>Bacillales</taxon>
        <taxon>Paenibacillaceae</taxon>
        <taxon>Brevibacillus</taxon>
    </lineage>
</organism>
<dbReference type="EMBL" id="LJJB01000013">
    <property type="protein sequence ID" value="KQL44262.1"/>
    <property type="molecule type" value="Genomic_DNA"/>
</dbReference>
<evidence type="ECO:0000313" key="3">
    <source>
        <dbReference type="EMBL" id="KQL44262.1"/>
    </source>
</evidence>
<dbReference type="InterPro" id="IPR011009">
    <property type="entry name" value="Kinase-like_dom_sf"/>
</dbReference>
<dbReference type="Proteomes" id="UP000051063">
    <property type="component" value="Unassembled WGS sequence"/>
</dbReference>
<dbReference type="RefSeq" id="WP_055746848.1">
    <property type="nucleotide sequence ID" value="NZ_LJJB01000013.1"/>
</dbReference>
<evidence type="ECO:0000256" key="1">
    <source>
        <dbReference type="ARBA" id="ARBA00038240"/>
    </source>
</evidence>
<proteinExistence type="inferred from homology"/>
<dbReference type="InterPro" id="IPR050249">
    <property type="entry name" value="Pseudomonas-type_ThrB"/>
</dbReference>
<comment type="similarity">
    <text evidence="1">Belongs to the pseudomonas-type ThrB family.</text>
</comment>
<protein>
    <recommendedName>
        <fullName evidence="2">Aminoglycoside phosphotransferase domain-containing protein</fullName>
    </recommendedName>
</protein>
<dbReference type="Gene3D" id="3.90.1200.10">
    <property type="match status" value="1"/>
</dbReference>
<reference evidence="3 4" key="1">
    <citation type="submission" date="2015-09" db="EMBL/GenBank/DDBJ databases">
        <title>Genome sequencing project for genomic taxonomy and phylogenomics of Bacillus-like bacteria.</title>
        <authorList>
            <person name="Liu B."/>
            <person name="Wang J."/>
            <person name="Zhu Y."/>
            <person name="Liu G."/>
            <person name="Chen Q."/>
            <person name="Chen Z."/>
            <person name="Lan J."/>
            <person name="Che J."/>
            <person name="Ge C."/>
            <person name="Shi H."/>
            <person name="Pan Z."/>
            <person name="Liu X."/>
        </authorList>
    </citation>
    <scope>NUCLEOTIDE SEQUENCE [LARGE SCALE GENOMIC DNA]</scope>
    <source>
        <strain evidence="3 4">DSM 8552</strain>
    </source>
</reference>
<keyword evidence="4" id="KW-1185">Reference proteome</keyword>
<feature type="domain" description="Aminoglycoside phosphotransferase" evidence="2">
    <location>
        <begin position="38"/>
        <end position="250"/>
    </location>
</feature>